<evidence type="ECO:0000259" key="13">
    <source>
        <dbReference type="PROSITE" id="PS51755"/>
    </source>
</evidence>
<dbReference type="GO" id="GO:0006355">
    <property type="term" value="P:regulation of DNA-templated transcription"/>
    <property type="evidence" value="ECO:0007669"/>
    <property type="project" value="InterPro"/>
</dbReference>
<evidence type="ECO:0000256" key="1">
    <source>
        <dbReference type="ARBA" id="ARBA00004496"/>
    </source>
</evidence>
<dbReference type="SUPFAM" id="SSF46894">
    <property type="entry name" value="C-terminal effector domain of the bipartite response regulators"/>
    <property type="match status" value="1"/>
</dbReference>
<dbReference type="GO" id="GO:0000976">
    <property type="term" value="F:transcription cis-regulatory region binding"/>
    <property type="evidence" value="ECO:0007669"/>
    <property type="project" value="TreeGrafter"/>
</dbReference>
<evidence type="ECO:0000256" key="8">
    <source>
        <dbReference type="ARBA" id="ARBA00023163"/>
    </source>
</evidence>
<keyword evidence="2" id="KW-0963">Cytoplasm</keyword>
<dbReference type="Gene3D" id="1.10.10.10">
    <property type="entry name" value="Winged helix-like DNA-binding domain superfamily/Winged helix DNA-binding domain"/>
    <property type="match status" value="1"/>
</dbReference>
<dbReference type="InterPro" id="IPR036388">
    <property type="entry name" value="WH-like_DNA-bd_sf"/>
</dbReference>
<evidence type="ECO:0000256" key="10">
    <source>
        <dbReference type="PROSITE-ProRule" id="PRU00169"/>
    </source>
</evidence>
<dbReference type="PANTHER" id="PTHR48111:SF4">
    <property type="entry name" value="DNA-BINDING DUAL TRANSCRIPTIONAL REGULATOR OMPR"/>
    <property type="match status" value="1"/>
</dbReference>
<dbReference type="InterPro" id="IPR016032">
    <property type="entry name" value="Sig_transdc_resp-reg_C-effctor"/>
</dbReference>
<dbReference type="GO" id="GO:0005829">
    <property type="term" value="C:cytosol"/>
    <property type="evidence" value="ECO:0007669"/>
    <property type="project" value="TreeGrafter"/>
</dbReference>
<sequence>MSSEPHILIVEDDREIRGLIARFLKSNDFRVSTAGDGREMDKILADSRIDLIILDVMLPQEDGLSICRRLRAQTKLPIIMVSAKGEELDRVLGLELGADDYLVKPFASRELLARVRAVLRRSNGQQDEPPVDSAHRFSFHGWTLDALRRSLTDPGGARVSVTDGEFDLLRVFCQRPGRLLSRDQLIDLTQGRAAGPNERSIDILVVRLRRKIETDPQRPDLIKTVRSGGYMFTPDVEAQ</sequence>
<dbReference type="InterPro" id="IPR011006">
    <property type="entry name" value="CheY-like_superfamily"/>
</dbReference>
<keyword evidence="4" id="KW-0902">Two-component regulatory system</keyword>
<dbReference type="Gene3D" id="3.40.50.2300">
    <property type="match status" value="1"/>
</dbReference>
<dbReference type="PROSITE" id="PS50110">
    <property type="entry name" value="RESPONSE_REGULATORY"/>
    <property type="match status" value="1"/>
</dbReference>
<accession>A0A2S0N9I5</accession>
<feature type="modified residue" description="4-aspartylphosphate" evidence="10">
    <location>
        <position position="55"/>
    </location>
</feature>
<evidence type="ECO:0000256" key="5">
    <source>
        <dbReference type="ARBA" id="ARBA00023015"/>
    </source>
</evidence>
<dbReference type="SMART" id="SM00862">
    <property type="entry name" value="Trans_reg_C"/>
    <property type="match status" value="1"/>
</dbReference>
<dbReference type="PROSITE" id="PS51755">
    <property type="entry name" value="OMPR_PHOB"/>
    <property type="match status" value="1"/>
</dbReference>
<keyword evidence="5" id="KW-0805">Transcription regulation</keyword>
<feature type="DNA-binding region" description="OmpR/PhoB-type" evidence="11">
    <location>
        <begin position="134"/>
        <end position="234"/>
    </location>
</feature>
<evidence type="ECO:0000259" key="12">
    <source>
        <dbReference type="PROSITE" id="PS50110"/>
    </source>
</evidence>
<dbReference type="Proteomes" id="UP000237889">
    <property type="component" value="Chromosome"/>
</dbReference>
<dbReference type="Pfam" id="PF00486">
    <property type="entry name" value="Trans_reg_C"/>
    <property type="match status" value="1"/>
</dbReference>
<dbReference type="EMBL" id="CP027668">
    <property type="protein sequence ID" value="AVO44808.1"/>
    <property type="molecule type" value="Genomic_DNA"/>
</dbReference>
<keyword evidence="8" id="KW-0804">Transcription</keyword>
<dbReference type="SUPFAM" id="SSF52172">
    <property type="entry name" value="CheY-like"/>
    <property type="match status" value="1"/>
</dbReference>
<dbReference type="Gene3D" id="6.10.250.690">
    <property type="match status" value="1"/>
</dbReference>
<comment type="subcellular location">
    <subcellularLocation>
        <location evidence="1">Cytoplasm</location>
    </subcellularLocation>
</comment>
<protein>
    <recommendedName>
        <fullName evidence="9">Regulatory protein VirG</fullName>
    </recommendedName>
</protein>
<dbReference type="InterPro" id="IPR001789">
    <property type="entry name" value="Sig_transdc_resp-reg_receiver"/>
</dbReference>
<dbReference type="KEGG" id="phr:C6569_06900"/>
<dbReference type="RefSeq" id="WP_106748149.1">
    <property type="nucleotide sequence ID" value="NZ_CP027668.1"/>
</dbReference>
<organism evidence="14 15">
    <name type="scientific">Phreatobacter cathodiphilus</name>
    <dbReference type="NCBI Taxonomy" id="1868589"/>
    <lineage>
        <taxon>Bacteria</taxon>
        <taxon>Pseudomonadati</taxon>
        <taxon>Pseudomonadota</taxon>
        <taxon>Alphaproteobacteria</taxon>
        <taxon>Hyphomicrobiales</taxon>
        <taxon>Phreatobacteraceae</taxon>
        <taxon>Phreatobacter</taxon>
    </lineage>
</organism>
<dbReference type="Pfam" id="PF00072">
    <property type="entry name" value="Response_reg"/>
    <property type="match status" value="1"/>
</dbReference>
<name>A0A2S0N9I5_9HYPH</name>
<reference evidence="14 15" key="1">
    <citation type="submission" date="2018-03" db="EMBL/GenBank/DDBJ databases">
        <title>Genome sequencing of Phreatobacter sp.</title>
        <authorList>
            <person name="Kim S.-J."/>
            <person name="Heo J."/>
            <person name="Kwon S.-W."/>
        </authorList>
    </citation>
    <scope>NUCLEOTIDE SEQUENCE [LARGE SCALE GENOMIC DNA]</scope>
    <source>
        <strain evidence="14 15">S-12</strain>
    </source>
</reference>
<proteinExistence type="predicted"/>
<dbReference type="InterPro" id="IPR001867">
    <property type="entry name" value="OmpR/PhoB-type_DNA-bd"/>
</dbReference>
<dbReference type="FunFam" id="1.10.10.10:FF:000099">
    <property type="entry name" value="Two-component system response regulator TorR"/>
    <property type="match status" value="1"/>
</dbReference>
<evidence type="ECO:0000256" key="11">
    <source>
        <dbReference type="PROSITE-ProRule" id="PRU01091"/>
    </source>
</evidence>
<evidence type="ECO:0000256" key="4">
    <source>
        <dbReference type="ARBA" id="ARBA00023012"/>
    </source>
</evidence>
<feature type="domain" description="OmpR/PhoB-type" evidence="13">
    <location>
        <begin position="134"/>
        <end position="234"/>
    </location>
</feature>
<evidence type="ECO:0000256" key="2">
    <source>
        <dbReference type="ARBA" id="ARBA00022490"/>
    </source>
</evidence>
<keyword evidence="7" id="KW-0010">Activator</keyword>
<dbReference type="GO" id="GO:0000156">
    <property type="term" value="F:phosphorelay response regulator activity"/>
    <property type="evidence" value="ECO:0007669"/>
    <property type="project" value="TreeGrafter"/>
</dbReference>
<evidence type="ECO:0000256" key="3">
    <source>
        <dbReference type="ARBA" id="ARBA00022553"/>
    </source>
</evidence>
<evidence type="ECO:0000313" key="14">
    <source>
        <dbReference type="EMBL" id="AVO44808.1"/>
    </source>
</evidence>
<dbReference type="AlphaFoldDB" id="A0A2S0N9I5"/>
<dbReference type="InterPro" id="IPR039420">
    <property type="entry name" value="WalR-like"/>
</dbReference>
<dbReference type="GO" id="GO:0032993">
    <property type="term" value="C:protein-DNA complex"/>
    <property type="evidence" value="ECO:0007669"/>
    <property type="project" value="TreeGrafter"/>
</dbReference>
<keyword evidence="3 10" id="KW-0597">Phosphoprotein</keyword>
<dbReference type="CDD" id="cd00383">
    <property type="entry name" value="trans_reg_C"/>
    <property type="match status" value="1"/>
</dbReference>
<gene>
    <name evidence="14" type="ORF">C6569_06900</name>
</gene>
<keyword evidence="15" id="KW-1185">Reference proteome</keyword>
<evidence type="ECO:0000256" key="6">
    <source>
        <dbReference type="ARBA" id="ARBA00023125"/>
    </source>
</evidence>
<dbReference type="SMART" id="SM00448">
    <property type="entry name" value="REC"/>
    <property type="match status" value="1"/>
</dbReference>
<evidence type="ECO:0000256" key="7">
    <source>
        <dbReference type="ARBA" id="ARBA00023159"/>
    </source>
</evidence>
<dbReference type="FunFam" id="3.40.50.2300:FF:000001">
    <property type="entry name" value="DNA-binding response regulator PhoB"/>
    <property type="match status" value="1"/>
</dbReference>
<dbReference type="OrthoDB" id="9802426at2"/>
<evidence type="ECO:0000256" key="9">
    <source>
        <dbReference type="ARBA" id="ARBA00067337"/>
    </source>
</evidence>
<keyword evidence="6 11" id="KW-0238">DNA-binding</keyword>
<feature type="domain" description="Response regulatory" evidence="12">
    <location>
        <begin position="6"/>
        <end position="119"/>
    </location>
</feature>
<dbReference type="PANTHER" id="PTHR48111">
    <property type="entry name" value="REGULATOR OF RPOS"/>
    <property type="match status" value="1"/>
</dbReference>
<evidence type="ECO:0000313" key="15">
    <source>
        <dbReference type="Proteomes" id="UP000237889"/>
    </source>
</evidence>